<dbReference type="InterPro" id="IPR050054">
    <property type="entry name" value="UPRTase/APRTase"/>
</dbReference>
<keyword evidence="11" id="KW-0660">Purine salvage</keyword>
<protein>
    <recommendedName>
        <fullName evidence="7">Adenine phosphoribosyltransferase</fullName>
        <ecNumber evidence="6">2.4.2.7</ecNumber>
    </recommendedName>
</protein>
<accession>A7STC7</accession>
<evidence type="ECO:0000313" key="13">
    <source>
        <dbReference type="EMBL" id="EDO33035.1"/>
    </source>
</evidence>
<evidence type="ECO:0000256" key="4">
    <source>
        <dbReference type="ARBA" id="ARBA00004659"/>
    </source>
</evidence>
<comment type="subcellular location">
    <subcellularLocation>
        <location evidence="3">Cytoplasm</location>
    </subcellularLocation>
</comment>
<dbReference type="HOGENOM" id="CLU_063339_3_2_1"/>
<evidence type="ECO:0000256" key="8">
    <source>
        <dbReference type="ARBA" id="ARBA00022490"/>
    </source>
</evidence>
<dbReference type="FunFam" id="3.40.50.2020:FF:000021">
    <property type="entry name" value="Adenine phosphoribosyltransferase"/>
    <property type="match status" value="1"/>
</dbReference>
<keyword evidence="8" id="KW-0963">Cytoplasm</keyword>
<dbReference type="OMA" id="QAYDLEY"/>
<dbReference type="GO" id="GO:0044209">
    <property type="term" value="P:AMP salvage"/>
    <property type="evidence" value="ECO:0000318"/>
    <property type="project" value="GO_Central"/>
</dbReference>
<keyword evidence="10" id="KW-0808">Transferase</keyword>
<dbReference type="eggNOG" id="KOG1712">
    <property type="taxonomic scope" value="Eukaryota"/>
</dbReference>
<dbReference type="PANTHER" id="PTHR32315:SF3">
    <property type="entry name" value="ADENINE PHOSPHORIBOSYLTRANSFERASE"/>
    <property type="match status" value="1"/>
</dbReference>
<dbReference type="NCBIfam" id="TIGR01090">
    <property type="entry name" value="apt"/>
    <property type="match status" value="1"/>
</dbReference>
<dbReference type="InterPro" id="IPR000836">
    <property type="entry name" value="PRTase_dom"/>
</dbReference>
<evidence type="ECO:0000256" key="7">
    <source>
        <dbReference type="ARBA" id="ARBA00017366"/>
    </source>
</evidence>
<dbReference type="PhylomeDB" id="A7STC7"/>
<proteinExistence type="inferred from homology"/>
<dbReference type="GO" id="GO:0006168">
    <property type="term" value="P:adenine salvage"/>
    <property type="evidence" value="ECO:0000318"/>
    <property type="project" value="GO_Central"/>
</dbReference>
<dbReference type="Pfam" id="PF00156">
    <property type="entry name" value="Pribosyltran"/>
    <property type="match status" value="1"/>
</dbReference>
<evidence type="ECO:0000259" key="12">
    <source>
        <dbReference type="Pfam" id="PF00156"/>
    </source>
</evidence>
<comment type="pathway">
    <text evidence="4">Purine metabolism; AMP biosynthesis via salvage pathway; AMP from adenine: step 1/1.</text>
</comment>
<comment type="function">
    <text evidence="2">Catalyzes a salvage reaction resulting in the formation of AMP, that is energically less costly than de novo synthesis.</text>
</comment>
<organism evidence="13 14">
    <name type="scientific">Nematostella vectensis</name>
    <name type="common">Starlet sea anemone</name>
    <dbReference type="NCBI Taxonomy" id="45351"/>
    <lineage>
        <taxon>Eukaryota</taxon>
        <taxon>Metazoa</taxon>
        <taxon>Cnidaria</taxon>
        <taxon>Anthozoa</taxon>
        <taxon>Hexacorallia</taxon>
        <taxon>Actiniaria</taxon>
        <taxon>Edwardsiidae</taxon>
        <taxon>Nematostella</taxon>
    </lineage>
</organism>
<evidence type="ECO:0000256" key="11">
    <source>
        <dbReference type="ARBA" id="ARBA00022726"/>
    </source>
</evidence>
<dbReference type="GO" id="GO:0005737">
    <property type="term" value="C:cytoplasm"/>
    <property type="evidence" value="ECO:0000318"/>
    <property type="project" value="GO_Central"/>
</dbReference>
<name>A7STC7_NEMVE</name>
<comment type="similarity">
    <text evidence="5">Belongs to the purine/pyrimidine phosphoribosyltransferase family.</text>
</comment>
<keyword evidence="14" id="KW-1185">Reference proteome</keyword>
<gene>
    <name evidence="13" type="ORF">NEMVEDRAFT_v1g193324</name>
</gene>
<dbReference type="AlphaFoldDB" id="A7STC7"/>
<evidence type="ECO:0000256" key="1">
    <source>
        <dbReference type="ARBA" id="ARBA00000868"/>
    </source>
</evidence>
<evidence type="ECO:0000313" key="14">
    <source>
        <dbReference type="Proteomes" id="UP000001593"/>
    </source>
</evidence>
<evidence type="ECO:0000256" key="6">
    <source>
        <dbReference type="ARBA" id="ARBA00011893"/>
    </source>
</evidence>
<dbReference type="NCBIfam" id="NF002636">
    <property type="entry name" value="PRK02304.1-5"/>
    <property type="match status" value="1"/>
</dbReference>
<dbReference type="STRING" id="45351.A7STC7"/>
<sequence>MASTPGNVCDQDKAIEHVKSLIRDFPDFPKPGIIFKDICPILKDPNAVRTITEVIAEHIRKNVPNTQAIVGLEARGFLFGPLVALNLNLPFIPVRKAGKLPGKTVQTCYSKEYGKDIFELQEDALTPGQHVVIIDDLIATGGTLVAACELVKQAGCQVKQCVVLVELEDLNGKENVDVPCHVLIKF</sequence>
<dbReference type="EMBL" id="DS469794">
    <property type="protein sequence ID" value="EDO33035.1"/>
    <property type="molecule type" value="Genomic_DNA"/>
</dbReference>
<keyword evidence="9" id="KW-0328">Glycosyltransferase</keyword>
<dbReference type="HAMAP" id="MF_00004">
    <property type="entry name" value="Aden_phosphoribosyltr"/>
    <property type="match status" value="1"/>
</dbReference>
<dbReference type="InterPro" id="IPR029057">
    <property type="entry name" value="PRTase-like"/>
</dbReference>
<dbReference type="PANTHER" id="PTHR32315">
    <property type="entry name" value="ADENINE PHOSPHORIBOSYLTRANSFERASE"/>
    <property type="match status" value="1"/>
</dbReference>
<evidence type="ECO:0000256" key="10">
    <source>
        <dbReference type="ARBA" id="ARBA00022679"/>
    </source>
</evidence>
<dbReference type="SUPFAM" id="SSF53271">
    <property type="entry name" value="PRTase-like"/>
    <property type="match status" value="1"/>
</dbReference>
<dbReference type="InParanoid" id="A7STC7"/>
<evidence type="ECO:0000256" key="2">
    <source>
        <dbReference type="ARBA" id="ARBA00003968"/>
    </source>
</evidence>
<dbReference type="GO" id="GO:0016208">
    <property type="term" value="F:AMP binding"/>
    <property type="evidence" value="ECO:0000318"/>
    <property type="project" value="GO_Central"/>
</dbReference>
<evidence type="ECO:0000256" key="5">
    <source>
        <dbReference type="ARBA" id="ARBA00008391"/>
    </source>
</evidence>
<dbReference type="NCBIfam" id="NF002634">
    <property type="entry name" value="PRK02304.1-3"/>
    <property type="match status" value="1"/>
</dbReference>
<dbReference type="GO" id="GO:0003999">
    <property type="term" value="F:adenine phosphoribosyltransferase activity"/>
    <property type="evidence" value="ECO:0000318"/>
    <property type="project" value="GO_Central"/>
</dbReference>
<dbReference type="Proteomes" id="UP000001593">
    <property type="component" value="Unassembled WGS sequence"/>
</dbReference>
<dbReference type="GO" id="GO:0006166">
    <property type="term" value="P:purine ribonucleoside salvage"/>
    <property type="evidence" value="ECO:0007669"/>
    <property type="project" value="UniProtKB-KW"/>
</dbReference>
<dbReference type="GO" id="GO:0002055">
    <property type="term" value="F:adenine binding"/>
    <property type="evidence" value="ECO:0000318"/>
    <property type="project" value="GO_Central"/>
</dbReference>
<dbReference type="CDD" id="cd06223">
    <property type="entry name" value="PRTases_typeI"/>
    <property type="match status" value="1"/>
</dbReference>
<dbReference type="Gene3D" id="3.40.50.2020">
    <property type="match status" value="1"/>
</dbReference>
<evidence type="ECO:0000256" key="9">
    <source>
        <dbReference type="ARBA" id="ARBA00022676"/>
    </source>
</evidence>
<comment type="catalytic activity">
    <reaction evidence="1">
        <text>AMP + diphosphate = 5-phospho-alpha-D-ribose 1-diphosphate + adenine</text>
        <dbReference type="Rhea" id="RHEA:16609"/>
        <dbReference type="ChEBI" id="CHEBI:16708"/>
        <dbReference type="ChEBI" id="CHEBI:33019"/>
        <dbReference type="ChEBI" id="CHEBI:58017"/>
        <dbReference type="ChEBI" id="CHEBI:456215"/>
        <dbReference type="EC" id="2.4.2.7"/>
    </reaction>
</comment>
<dbReference type="UniPathway" id="UPA00588">
    <property type="reaction ID" value="UER00646"/>
</dbReference>
<reference evidence="13 14" key="1">
    <citation type="journal article" date="2007" name="Science">
        <title>Sea anemone genome reveals ancestral eumetazoan gene repertoire and genomic organization.</title>
        <authorList>
            <person name="Putnam N.H."/>
            <person name="Srivastava M."/>
            <person name="Hellsten U."/>
            <person name="Dirks B."/>
            <person name="Chapman J."/>
            <person name="Salamov A."/>
            <person name="Terry A."/>
            <person name="Shapiro H."/>
            <person name="Lindquist E."/>
            <person name="Kapitonov V.V."/>
            <person name="Jurka J."/>
            <person name="Genikhovich G."/>
            <person name="Grigoriev I.V."/>
            <person name="Lucas S.M."/>
            <person name="Steele R.E."/>
            <person name="Finnerty J.R."/>
            <person name="Technau U."/>
            <person name="Martindale M.Q."/>
            <person name="Rokhsar D.S."/>
        </authorList>
    </citation>
    <scope>NUCLEOTIDE SEQUENCE [LARGE SCALE GENOMIC DNA]</scope>
    <source>
        <strain evidence="14">CH2 X CH6</strain>
    </source>
</reference>
<dbReference type="KEGG" id="nve:5504205"/>
<dbReference type="OrthoDB" id="363185at2759"/>
<dbReference type="InterPro" id="IPR005764">
    <property type="entry name" value="Ade_phspho_trans"/>
</dbReference>
<dbReference type="EC" id="2.4.2.7" evidence="6"/>
<feature type="domain" description="Phosphoribosyltransferase" evidence="12">
    <location>
        <begin position="41"/>
        <end position="168"/>
    </location>
</feature>
<evidence type="ECO:0000256" key="3">
    <source>
        <dbReference type="ARBA" id="ARBA00004496"/>
    </source>
</evidence>